<dbReference type="InterPro" id="IPR036291">
    <property type="entry name" value="NAD(P)-bd_dom_sf"/>
</dbReference>
<organism evidence="2 3">
    <name type="scientific">Streptomyces coryli</name>
    <dbReference type="NCBI Taxonomy" id="1128680"/>
    <lineage>
        <taxon>Bacteria</taxon>
        <taxon>Bacillati</taxon>
        <taxon>Actinomycetota</taxon>
        <taxon>Actinomycetes</taxon>
        <taxon>Kitasatosporales</taxon>
        <taxon>Streptomycetaceae</taxon>
        <taxon>Streptomyces</taxon>
    </lineage>
</organism>
<proteinExistence type="predicted"/>
<evidence type="ECO:0000313" key="2">
    <source>
        <dbReference type="EMBL" id="NGN70486.1"/>
    </source>
</evidence>
<dbReference type="RefSeq" id="WP_165246251.1">
    <property type="nucleotide sequence ID" value="NZ_JAAKZV010000574.1"/>
</dbReference>
<name>A0A6G4UF96_9ACTN</name>
<reference evidence="2 3" key="1">
    <citation type="submission" date="2020-02" db="EMBL/GenBank/DDBJ databases">
        <title>Whole-genome analyses of novel actinobacteria.</title>
        <authorList>
            <person name="Sahin N."/>
        </authorList>
    </citation>
    <scope>NUCLEOTIDE SEQUENCE [LARGE SCALE GENOMIC DNA]</scope>
    <source>
        <strain evidence="2 3">A7024</strain>
    </source>
</reference>
<keyword evidence="3" id="KW-1185">Reference proteome</keyword>
<comment type="caution">
    <text evidence="2">The sequence shown here is derived from an EMBL/GenBank/DDBJ whole genome shotgun (WGS) entry which is preliminary data.</text>
</comment>
<dbReference type="SUPFAM" id="SSF51735">
    <property type="entry name" value="NAD(P)-binding Rossmann-fold domains"/>
    <property type="match status" value="1"/>
</dbReference>
<dbReference type="AlphaFoldDB" id="A0A6G4UF96"/>
<evidence type="ECO:0000313" key="3">
    <source>
        <dbReference type="Proteomes" id="UP000481583"/>
    </source>
</evidence>
<dbReference type="EMBL" id="JAAKZV010000574">
    <property type="protein sequence ID" value="NGN70486.1"/>
    <property type="molecule type" value="Genomic_DNA"/>
</dbReference>
<evidence type="ECO:0000256" key="1">
    <source>
        <dbReference type="SAM" id="MobiDB-lite"/>
    </source>
</evidence>
<accession>A0A6G4UF96</accession>
<feature type="region of interest" description="Disordered" evidence="1">
    <location>
        <begin position="126"/>
        <end position="167"/>
    </location>
</feature>
<dbReference type="Proteomes" id="UP000481583">
    <property type="component" value="Unassembled WGS sequence"/>
</dbReference>
<dbReference type="Gene3D" id="3.40.50.720">
    <property type="entry name" value="NAD(P)-binding Rossmann-like Domain"/>
    <property type="match status" value="1"/>
</dbReference>
<protein>
    <submittedName>
        <fullName evidence="2">Uncharacterized protein</fullName>
    </submittedName>
</protein>
<gene>
    <name evidence="2" type="ORF">G5C51_42255</name>
</gene>
<sequence length="167" mass="16906">MLAAELVAGLGMAGADAGAYDGSQVLGTEYGPLDGVFHLAALDAAADPLLPGGFAVIRAALLHKPAWFTVACRAGDDTGAGLAGLLRSAAREYPETRVRLARFAGVEPDAAALLRELAPVKCVFDAPGPEGAGPPSPAQGTAPRTEYGAEPVIDLTPTGRRAPLPIP</sequence>
<feature type="non-terminal residue" evidence="2">
    <location>
        <position position="167"/>
    </location>
</feature>